<dbReference type="PANTHER" id="PTHR21597:SF0">
    <property type="entry name" value="THO COMPLEX SUBUNIT 2"/>
    <property type="match status" value="1"/>
</dbReference>
<comment type="caution">
    <text evidence="4">The sequence shown here is derived from an EMBL/GenBank/DDBJ whole genome shotgun (WGS) entry which is preliminary data.</text>
</comment>
<protein>
    <submittedName>
        <fullName evidence="4">THO2 protein</fullName>
    </submittedName>
</protein>
<feature type="compositionally biased region" description="Basic and acidic residues" evidence="2">
    <location>
        <begin position="822"/>
        <end position="846"/>
    </location>
</feature>
<dbReference type="GO" id="GO:0003729">
    <property type="term" value="F:mRNA binding"/>
    <property type="evidence" value="ECO:0007669"/>
    <property type="project" value="TreeGrafter"/>
</dbReference>
<feature type="domain" description="GST C-terminal" evidence="3">
    <location>
        <begin position="1176"/>
        <end position="1316"/>
    </location>
</feature>
<dbReference type="Gene3D" id="3.40.30.10">
    <property type="entry name" value="Glutaredoxin"/>
    <property type="match status" value="1"/>
</dbReference>
<keyword evidence="5" id="KW-1185">Reference proteome</keyword>
<dbReference type="Pfam" id="PF13410">
    <property type="entry name" value="GST_C_2"/>
    <property type="match status" value="1"/>
</dbReference>
<feature type="coiled-coil region" evidence="1">
    <location>
        <begin position="501"/>
        <end position="539"/>
    </location>
</feature>
<reference evidence="4" key="1">
    <citation type="submission" date="2021-02" db="EMBL/GenBank/DDBJ databases">
        <authorList>
            <person name="Dougan E. K."/>
            <person name="Rhodes N."/>
            <person name="Thang M."/>
            <person name="Chan C."/>
        </authorList>
    </citation>
    <scope>NUCLEOTIDE SEQUENCE</scope>
</reference>
<dbReference type="InterPro" id="IPR040007">
    <property type="entry name" value="Tho2"/>
</dbReference>
<proteinExistence type="predicted"/>
<feature type="compositionally biased region" description="Basic and acidic residues" evidence="2">
    <location>
        <begin position="854"/>
        <end position="873"/>
    </location>
</feature>
<dbReference type="InterPro" id="IPR036282">
    <property type="entry name" value="Glutathione-S-Trfase_C_sf"/>
</dbReference>
<feature type="region of interest" description="Disordered" evidence="2">
    <location>
        <begin position="754"/>
        <end position="895"/>
    </location>
</feature>
<sequence length="1357" mass="151860">MASASANSAAPSNHVLDTRLVAIMYKHLLPAISIAKPNPFLSSMAWNVLKQLTVYQRYLIYSCWETRYSEFMLKYSYEEAKFEAKKILKRVVSSDKNDRDRDDNSSYRPHPVFCQLCQTNPIPIVEVMLKDIEIGFNVNMIQPYVDLTGRCSDMVTDIVGYVLARNCERPASEKAFFSPADGLISGWLGNFSEFIGRFYKKHPQTNLVALLLVLSKRMMHDIPESAGRHSAKKFKGESLIRVVLEKLMEHLGGLIVVKDYTMEQITCLAGGPRLRLESVSIGVRPDPQRKEKTKKALLDPIVELGLAPALWDGLSRQRLYFMSEGFSELHSDEGSLKILCQLLDGNQECFLSLVDFLSQASAREKYVQLMPSLQQLFGVLEPNLAYAALRPGLSAFARGKTLIPPKAEGEKATMVATPEEMQVQKQLMDIAFKCLPNSIEEEGLSMDFYVTFWRLSLQDIFVPTEGYEKVLARMSQGLKTLEDSKLKLDRKYNNDTHSREYKGLLRNIARQKEAHDKVKEEHLKQKLNFEQVLARLEQEKSSWFVKHCPEATQTMVAEMILPRALTSYGDALFCCKFARLLIRMKTPGFLVLDFYNSWTVMLTMNLRSCTEVEAQICGHFLHEMMSYICFLRKSEKAFEAEMKDNPCFHRHHYDGTPADPEFAKHADIVRGHNKWEGKILKALRQNLESEDWTDKRNALLLLSKSCETYPIVEKYGKTVLALVENVREKEKASDLKTLAASLATKLKAQSKNWIKTESKEAPKAAAKAKEAPKAKVAKEAPKDAAAKEPKKDGEAKKEVAKVKETPKAKDASKEPAQSAPKAKKESREGKEAKPKEERDHKRRPDAARSNGGGVEERPEKRARREDDKRREDGEVVVISSPSHRPAINRTTGSPIRKAAEVRGTLFPCNLPAIVKDMIRTADDPALVDVFAYWMWAVGVTIVIVHSIAFTSTIAHGAEGQPSRHDRCLMVETSQKPRMRTPFFLEGPGSCLLLRGKKLRGNAVDKTSFSLVFQSLLNGRAFGVDLGKADVILGKSPRRLGLHAPEMAPSLANVCGLNRCQADSNGDKPSQIALGIVCSDGLEVDGTRARSAISRGLVDNPERASRGGWAFDPAQGAVDPVFGAADLREVYDRAAGRDGSGYVGRCTAPLLVDARTRRAVSNDSVQIVRMIATASATDEERSLGRAVDLVPEDLKEQIEATTRWSYELLSNAVYRAGFATSQEAFARAARDAAEGLRRVEDQLSKHRFLCGDRITEADVMLLPCAARFDAVYASLFLRGSCGLWREGENRRRWLQRCWSLPGVPDAVDVSACQESYFRTLFPLNPSQIMPVPASDPDALGSETISEEEVEGCFHWRML</sequence>
<feature type="compositionally biased region" description="Basic and acidic residues" evidence="2">
    <location>
        <begin position="754"/>
        <end position="813"/>
    </location>
</feature>
<dbReference type="InterPro" id="IPR010987">
    <property type="entry name" value="Glutathione-S-Trfase_C-like"/>
</dbReference>
<dbReference type="EMBL" id="CAJNIZ010011969">
    <property type="protein sequence ID" value="CAE7327190.1"/>
    <property type="molecule type" value="Genomic_DNA"/>
</dbReference>
<evidence type="ECO:0000313" key="5">
    <source>
        <dbReference type="Proteomes" id="UP000649617"/>
    </source>
</evidence>
<keyword evidence="1" id="KW-0175">Coiled coil</keyword>
<dbReference type="Pfam" id="PF11262">
    <property type="entry name" value="Tho2"/>
    <property type="match status" value="1"/>
</dbReference>
<gene>
    <name evidence="4" type="primary">THO2</name>
    <name evidence="4" type="ORF">SPIL2461_LOCUS7568</name>
</gene>
<dbReference type="PANTHER" id="PTHR21597">
    <property type="entry name" value="THO2 PROTEIN"/>
    <property type="match status" value="1"/>
</dbReference>
<dbReference type="Pfam" id="PF16134">
    <property type="entry name" value="THOC2_N"/>
    <property type="match status" value="1"/>
</dbReference>
<name>A0A812PBJ9_SYMPI</name>
<accession>A0A812PBJ9</accession>
<evidence type="ECO:0000256" key="2">
    <source>
        <dbReference type="SAM" id="MobiDB-lite"/>
    </source>
</evidence>
<dbReference type="SUPFAM" id="SSF47616">
    <property type="entry name" value="GST C-terminal domain-like"/>
    <property type="match status" value="1"/>
</dbReference>
<dbReference type="InterPro" id="IPR032302">
    <property type="entry name" value="THOC2_N"/>
</dbReference>
<evidence type="ECO:0000256" key="1">
    <source>
        <dbReference type="SAM" id="Coils"/>
    </source>
</evidence>
<evidence type="ECO:0000313" key="4">
    <source>
        <dbReference type="EMBL" id="CAE7327190.1"/>
    </source>
</evidence>
<dbReference type="GO" id="GO:0006406">
    <property type="term" value="P:mRNA export from nucleus"/>
    <property type="evidence" value="ECO:0007669"/>
    <property type="project" value="InterPro"/>
</dbReference>
<dbReference type="GO" id="GO:0000445">
    <property type="term" value="C:THO complex part of transcription export complex"/>
    <property type="evidence" value="ECO:0007669"/>
    <property type="project" value="TreeGrafter"/>
</dbReference>
<evidence type="ECO:0000259" key="3">
    <source>
        <dbReference type="PROSITE" id="PS50405"/>
    </source>
</evidence>
<dbReference type="OrthoDB" id="29024at2759"/>
<dbReference type="Gene3D" id="1.20.1050.10">
    <property type="match status" value="1"/>
</dbReference>
<organism evidence="4 5">
    <name type="scientific">Symbiodinium pilosum</name>
    <name type="common">Dinoflagellate</name>
    <dbReference type="NCBI Taxonomy" id="2952"/>
    <lineage>
        <taxon>Eukaryota</taxon>
        <taxon>Sar</taxon>
        <taxon>Alveolata</taxon>
        <taxon>Dinophyceae</taxon>
        <taxon>Suessiales</taxon>
        <taxon>Symbiodiniaceae</taxon>
        <taxon>Symbiodinium</taxon>
    </lineage>
</organism>
<dbReference type="InterPro" id="IPR021418">
    <property type="entry name" value="THO_THOC2_C"/>
</dbReference>
<dbReference type="PROSITE" id="PS50405">
    <property type="entry name" value="GST_CTER"/>
    <property type="match status" value="1"/>
</dbReference>
<dbReference type="GO" id="GO:0006397">
    <property type="term" value="P:mRNA processing"/>
    <property type="evidence" value="ECO:0007669"/>
    <property type="project" value="InterPro"/>
</dbReference>
<dbReference type="Proteomes" id="UP000649617">
    <property type="component" value="Unassembled WGS sequence"/>
</dbReference>